<feature type="coiled-coil region" evidence="1">
    <location>
        <begin position="95"/>
        <end position="171"/>
    </location>
</feature>
<proteinExistence type="predicted"/>
<gene>
    <name evidence="2" type="ORF">DJ010_15225</name>
</gene>
<dbReference type="EMBL" id="QGDD01000007">
    <property type="protein sequence ID" value="PWN01900.1"/>
    <property type="molecule type" value="Genomic_DNA"/>
</dbReference>
<name>A0A316TBV8_9ACTN</name>
<dbReference type="AlphaFoldDB" id="A0A316TBV8"/>
<evidence type="ECO:0000256" key="1">
    <source>
        <dbReference type="SAM" id="Coils"/>
    </source>
</evidence>
<sequence>MVAVLLLLVAAVTVAGTAVTGSWPAVTVAGGLAVLLGAAATKITHTELMTSRVDAARDRAEQARAFRDVDSRRSAEGVEFAATMQGSLAKRDATVSRLERRLHETAEELAEARRHLVDVEEQLTYAERATADLTARAADADERATQAVVRVAELEAEVDLLTAQWEAAEAALAAQQVKTA</sequence>
<keyword evidence="3" id="KW-1185">Reference proteome</keyword>
<evidence type="ECO:0000313" key="3">
    <source>
        <dbReference type="Proteomes" id="UP000245507"/>
    </source>
</evidence>
<evidence type="ECO:0000313" key="2">
    <source>
        <dbReference type="EMBL" id="PWN01900.1"/>
    </source>
</evidence>
<dbReference type="Proteomes" id="UP000245507">
    <property type="component" value="Unassembled WGS sequence"/>
</dbReference>
<reference evidence="2 3" key="1">
    <citation type="submission" date="2018-05" db="EMBL/GenBank/DDBJ databases">
        <title>Nocardioides silvaticus genome.</title>
        <authorList>
            <person name="Li C."/>
            <person name="Wang G."/>
        </authorList>
    </citation>
    <scope>NUCLEOTIDE SEQUENCE [LARGE SCALE GENOMIC DNA]</scope>
    <source>
        <strain evidence="2 3">CCTCC AB 2018079</strain>
    </source>
</reference>
<keyword evidence="1" id="KW-0175">Coiled coil</keyword>
<organism evidence="2 3">
    <name type="scientific">Nocardioides silvaticus</name>
    <dbReference type="NCBI Taxonomy" id="2201891"/>
    <lineage>
        <taxon>Bacteria</taxon>
        <taxon>Bacillati</taxon>
        <taxon>Actinomycetota</taxon>
        <taxon>Actinomycetes</taxon>
        <taxon>Propionibacteriales</taxon>
        <taxon>Nocardioidaceae</taxon>
        <taxon>Nocardioides</taxon>
    </lineage>
</organism>
<accession>A0A316TBV8</accession>
<protein>
    <submittedName>
        <fullName evidence="2">Uncharacterized protein</fullName>
    </submittedName>
</protein>
<comment type="caution">
    <text evidence="2">The sequence shown here is derived from an EMBL/GenBank/DDBJ whole genome shotgun (WGS) entry which is preliminary data.</text>
</comment>